<accession>A0A7X0H8K3</accession>
<dbReference type="EMBL" id="JACHGY010000001">
    <property type="protein sequence ID" value="MBB6431243.1"/>
    <property type="molecule type" value="Genomic_DNA"/>
</dbReference>
<comment type="similarity">
    <text evidence="1">Belongs to the sulfatase family.</text>
</comment>
<evidence type="ECO:0000313" key="6">
    <source>
        <dbReference type="Proteomes" id="UP000541810"/>
    </source>
</evidence>
<dbReference type="RefSeq" id="WP_184678727.1">
    <property type="nucleotide sequence ID" value="NZ_JACHGY010000001.1"/>
</dbReference>
<evidence type="ECO:0000313" key="5">
    <source>
        <dbReference type="EMBL" id="MBB6431243.1"/>
    </source>
</evidence>
<dbReference type="PANTHER" id="PTHR45953">
    <property type="entry name" value="IDURONATE 2-SULFATASE"/>
    <property type="match status" value="1"/>
</dbReference>
<dbReference type="GO" id="GO:0005737">
    <property type="term" value="C:cytoplasm"/>
    <property type="evidence" value="ECO:0007669"/>
    <property type="project" value="TreeGrafter"/>
</dbReference>
<dbReference type="InterPro" id="IPR017850">
    <property type="entry name" value="Alkaline_phosphatase_core_sf"/>
</dbReference>
<organism evidence="5 6">
    <name type="scientific">Algisphaera agarilytica</name>
    <dbReference type="NCBI Taxonomy" id="1385975"/>
    <lineage>
        <taxon>Bacteria</taxon>
        <taxon>Pseudomonadati</taxon>
        <taxon>Planctomycetota</taxon>
        <taxon>Phycisphaerae</taxon>
        <taxon>Phycisphaerales</taxon>
        <taxon>Phycisphaeraceae</taxon>
        <taxon>Algisphaera</taxon>
    </lineage>
</organism>
<evidence type="ECO:0000256" key="3">
    <source>
        <dbReference type="ARBA" id="ARBA00022801"/>
    </source>
</evidence>
<keyword evidence="6" id="KW-1185">Reference proteome</keyword>
<sequence>MSGSSPNADSASPTNVLVFIADDMTYRAIGSLNNPEVETPNLDRLIARGTTFTHAHHQGSWQGAVCMPSRAMLHTGRMLYHCGGEACGDYPLLGQEFGRQGYDTYMVGKWHNFEASQKRSFKKIGDNDQGGMFYSSTFNFSKLHPDGDLTQSAYLRPSPGNVWEPDDRGRAGHWLEHEADPTGYEHSSTRWTRNLIDYLKVQSEYPEQPFLAYCAFHAPHDPRQAPTEYLEKYSLEDVELPPNYAPEHPFDQGDFKLRDEQLAPWPRTEHVVKVHRQEYHAILTHMDMELGRVLDTLDANGQAENTLIVFTADHGLAVGEHGLMGKQNMYDHSVRVPLIFAGPGVPQGKICDALVYQHSVYATVAELTGVAAPDTVQFPSLAPLIRGDAGAEPPHDTVFSCYRHFQRMCRNHTHKLVLYPHLGRWQLFHNAEDPFETDDLALHPDAVEAYRDVYEPLFAALRGWQQAVGDQMYLQPSDYGLG</sequence>
<evidence type="ECO:0000256" key="1">
    <source>
        <dbReference type="ARBA" id="ARBA00008779"/>
    </source>
</evidence>
<proteinExistence type="inferred from homology"/>
<evidence type="ECO:0000259" key="4">
    <source>
        <dbReference type="Pfam" id="PF00884"/>
    </source>
</evidence>
<dbReference type="PANTHER" id="PTHR45953:SF1">
    <property type="entry name" value="IDURONATE 2-SULFATASE"/>
    <property type="match status" value="1"/>
</dbReference>
<name>A0A7X0H8K3_9BACT</name>
<dbReference type="PROSITE" id="PS00149">
    <property type="entry name" value="SULFATASE_2"/>
    <property type="match status" value="1"/>
</dbReference>
<reference evidence="5 6" key="1">
    <citation type="submission" date="2020-08" db="EMBL/GenBank/DDBJ databases">
        <title>Genomic Encyclopedia of Type Strains, Phase IV (KMG-IV): sequencing the most valuable type-strain genomes for metagenomic binning, comparative biology and taxonomic classification.</title>
        <authorList>
            <person name="Goeker M."/>
        </authorList>
    </citation>
    <scope>NUCLEOTIDE SEQUENCE [LARGE SCALE GENOMIC DNA]</scope>
    <source>
        <strain evidence="5 6">DSM 103725</strain>
    </source>
</reference>
<dbReference type="GO" id="GO:0046872">
    <property type="term" value="F:metal ion binding"/>
    <property type="evidence" value="ECO:0007669"/>
    <property type="project" value="UniProtKB-KW"/>
</dbReference>
<dbReference type="AlphaFoldDB" id="A0A7X0H8K3"/>
<dbReference type="GO" id="GO:0047753">
    <property type="term" value="F:choline-sulfatase activity"/>
    <property type="evidence" value="ECO:0007669"/>
    <property type="project" value="UniProtKB-EC"/>
</dbReference>
<protein>
    <submittedName>
        <fullName evidence="5">Choline-sulfatase</fullName>
        <ecNumber evidence="5">3.1.6.6</ecNumber>
    </submittedName>
</protein>
<dbReference type="Gene3D" id="3.40.720.10">
    <property type="entry name" value="Alkaline Phosphatase, subunit A"/>
    <property type="match status" value="1"/>
</dbReference>
<dbReference type="InterPro" id="IPR024607">
    <property type="entry name" value="Sulfatase_CS"/>
</dbReference>
<dbReference type="SUPFAM" id="SSF53649">
    <property type="entry name" value="Alkaline phosphatase-like"/>
    <property type="match status" value="1"/>
</dbReference>
<gene>
    <name evidence="5" type="ORF">HNQ40_003049</name>
</gene>
<feature type="domain" description="Sulfatase N-terminal" evidence="4">
    <location>
        <begin position="15"/>
        <end position="370"/>
    </location>
</feature>
<dbReference type="EC" id="3.1.6.6" evidence="5"/>
<keyword evidence="2" id="KW-0479">Metal-binding</keyword>
<evidence type="ECO:0000256" key="2">
    <source>
        <dbReference type="ARBA" id="ARBA00022723"/>
    </source>
</evidence>
<keyword evidence="3 5" id="KW-0378">Hydrolase</keyword>
<dbReference type="Pfam" id="PF00884">
    <property type="entry name" value="Sulfatase"/>
    <property type="match status" value="1"/>
</dbReference>
<dbReference type="Proteomes" id="UP000541810">
    <property type="component" value="Unassembled WGS sequence"/>
</dbReference>
<comment type="caution">
    <text evidence="5">The sequence shown here is derived from an EMBL/GenBank/DDBJ whole genome shotgun (WGS) entry which is preliminary data.</text>
</comment>
<dbReference type="CDD" id="cd16155">
    <property type="entry name" value="sulfatase_like"/>
    <property type="match status" value="1"/>
</dbReference>
<dbReference type="InterPro" id="IPR000917">
    <property type="entry name" value="Sulfatase_N"/>
</dbReference>